<evidence type="ECO:0000256" key="1">
    <source>
        <dbReference type="SAM" id="Phobius"/>
    </source>
</evidence>
<feature type="transmembrane region" description="Helical" evidence="1">
    <location>
        <begin position="46"/>
        <end position="68"/>
    </location>
</feature>
<sequence>MSRWSDLSPRNKSLIATSAVVDLVLKAVALKDLAGRPSDEIRGPKWAWALGVTFVNGMGIAPLTYLLLGRRRSENR</sequence>
<keyword evidence="1" id="KW-1133">Transmembrane helix</keyword>
<comment type="caution">
    <text evidence="2">The sequence shown here is derived from an EMBL/GenBank/DDBJ whole genome shotgun (WGS) entry which is preliminary data.</text>
</comment>
<evidence type="ECO:0000313" key="2">
    <source>
        <dbReference type="EMBL" id="CCH77806.1"/>
    </source>
</evidence>
<dbReference type="OrthoDB" id="5125307at2"/>
<evidence type="ECO:0008006" key="4">
    <source>
        <dbReference type="Google" id="ProtNLM"/>
    </source>
</evidence>
<proteinExistence type="predicted"/>
<organism evidence="2 3">
    <name type="scientific">Nostocoides japonicum T1-X7</name>
    <dbReference type="NCBI Taxonomy" id="1194083"/>
    <lineage>
        <taxon>Bacteria</taxon>
        <taxon>Bacillati</taxon>
        <taxon>Actinomycetota</taxon>
        <taxon>Actinomycetes</taxon>
        <taxon>Micrococcales</taxon>
        <taxon>Intrasporangiaceae</taxon>
        <taxon>Nostocoides</taxon>
    </lineage>
</organism>
<dbReference type="EMBL" id="CAJB01000142">
    <property type="protein sequence ID" value="CCH77806.1"/>
    <property type="molecule type" value="Genomic_DNA"/>
</dbReference>
<dbReference type="AlphaFoldDB" id="A0A077LVT7"/>
<dbReference type="Proteomes" id="UP000035721">
    <property type="component" value="Unassembled WGS sequence"/>
</dbReference>
<keyword evidence="3" id="KW-1185">Reference proteome</keyword>
<reference evidence="2 3" key="1">
    <citation type="journal article" date="2013" name="ISME J.">
        <title>A metabolic model for members of the genus Tetrasphaera involved in enhanced biological phosphorus removal.</title>
        <authorList>
            <person name="Kristiansen R."/>
            <person name="Nguyen H.T.T."/>
            <person name="Saunders A.M."/>
            <person name="Nielsen J.L."/>
            <person name="Wimmer R."/>
            <person name="Le V.Q."/>
            <person name="McIlroy S.J."/>
            <person name="Petrovski S."/>
            <person name="Seviour R.J."/>
            <person name="Calteau A."/>
            <person name="Nielsen K.L."/>
            <person name="Nielsen P.H."/>
        </authorList>
    </citation>
    <scope>NUCLEOTIDE SEQUENCE [LARGE SCALE GENOMIC DNA]</scope>
    <source>
        <strain evidence="2 3">T1-X7</strain>
    </source>
</reference>
<gene>
    <name evidence="2" type="ORF">BN12_2260002</name>
</gene>
<dbReference type="STRING" id="1194083.BN12_2260002"/>
<keyword evidence="1" id="KW-0472">Membrane</keyword>
<dbReference type="RefSeq" id="WP_048554743.1">
    <property type="nucleotide sequence ID" value="NZ_HF570958.1"/>
</dbReference>
<name>A0A077LVT7_9MICO</name>
<evidence type="ECO:0000313" key="3">
    <source>
        <dbReference type="Proteomes" id="UP000035721"/>
    </source>
</evidence>
<protein>
    <recommendedName>
        <fullName evidence="4">DUF5652 domain-containing protein</fullName>
    </recommendedName>
</protein>
<accession>A0A077LVT7</accession>
<keyword evidence="1" id="KW-0812">Transmembrane</keyword>